<dbReference type="PROSITE" id="PS51158">
    <property type="entry name" value="ALPHA_KINASE"/>
    <property type="match status" value="1"/>
</dbReference>
<dbReference type="CDD" id="cd17509">
    <property type="entry name" value="Alpha_kinase"/>
    <property type="match status" value="1"/>
</dbReference>
<dbReference type="Gene3D" id="3.20.200.10">
    <property type="entry name" value="MHCK/EF2 kinase"/>
    <property type="match status" value="1"/>
</dbReference>
<feature type="domain" description="Alpha-type protein kinase" evidence="7">
    <location>
        <begin position="61"/>
        <end position="286"/>
    </location>
</feature>
<dbReference type="AlphaFoldDB" id="A0A0B7JX62"/>
<evidence type="ECO:0000256" key="1">
    <source>
        <dbReference type="ARBA" id="ARBA00022527"/>
    </source>
</evidence>
<dbReference type="GO" id="GO:0004674">
    <property type="term" value="F:protein serine/threonine kinase activity"/>
    <property type="evidence" value="ECO:0007669"/>
    <property type="project" value="UniProtKB-KW"/>
</dbReference>
<dbReference type="PANTHER" id="PTHR45992">
    <property type="entry name" value="EUKARYOTIC ELONGATION FACTOR 2 KINASE-RELATED"/>
    <property type="match status" value="1"/>
</dbReference>
<keyword evidence="4" id="KW-0418">Kinase</keyword>
<accession>A0A0B7JX62</accession>
<keyword evidence="5" id="KW-0067">ATP-binding</keyword>
<gene>
    <name evidence="8" type="ORF">BN869_000005715_1</name>
</gene>
<keyword evidence="3" id="KW-0547">Nucleotide-binding</keyword>
<dbReference type="InterPro" id="IPR051852">
    <property type="entry name" value="Alpha-type_PK"/>
</dbReference>
<sequence length="316" mass="36024">MTLTSSPKVSIYSRIEKRLEMPQYANNNLKSPRSSTPNKYQKRDGLSRCVTRDNGHQTEIPSDTHSDSGQCNTSTNAEINAADIIEPYAEGSFRYVAPGTYTSGPRKGEPCVLKWFKTGVVFEPDYFTLDIRAVDKALEIVDQFNNLNVTHKTIRINVPEVWFVEPSNHPRLSGWKGARMLCEPFIDNYEKFNSNSGWYDVSETWGEVMQALSHFSYHVSDGCFVLCDLQGGVYRREIVLSDPVILSRKREYGVTDLGPEGISTFFYQHNCNSFCSPQWKRPLDPLLFFSPRMGTSMMKHSEPMVCTRRKKGRVIA</sequence>
<keyword evidence="2" id="KW-0808">Transferase</keyword>
<feature type="compositionally biased region" description="Basic and acidic residues" evidence="6">
    <location>
        <begin position="41"/>
        <end position="66"/>
    </location>
</feature>
<protein>
    <recommendedName>
        <fullName evidence="7">Alpha-type protein kinase domain-containing protein</fullName>
    </recommendedName>
</protein>
<evidence type="ECO:0000256" key="3">
    <source>
        <dbReference type="ARBA" id="ARBA00022741"/>
    </source>
</evidence>
<evidence type="ECO:0000256" key="6">
    <source>
        <dbReference type="SAM" id="MobiDB-lite"/>
    </source>
</evidence>
<dbReference type="InterPro" id="IPR011009">
    <property type="entry name" value="Kinase-like_dom_sf"/>
</dbReference>
<dbReference type="SUPFAM" id="SSF56112">
    <property type="entry name" value="Protein kinase-like (PK-like)"/>
    <property type="match status" value="1"/>
</dbReference>
<keyword evidence="1" id="KW-0723">Serine/threonine-protein kinase</keyword>
<evidence type="ECO:0000256" key="5">
    <source>
        <dbReference type="ARBA" id="ARBA00022840"/>
    </source>
</evidence>
<feature type="compositionally biased region" description="Polar residues" evidence="6">
    <location>
        <begin position="24"/>
        <end position="39"/>
    </location>
</feature>
<organism evidence="8">
    <name type="scientific">Bionectria ochroleuca</name>
    <name type="common">Gliocladium roseum</name>
    <dbReference type="NCBI Taxonomy" id="29856"/>
    <lineage>
        <taxon>Eukaryota</taxon>
        <taxon>Fungi</taxon>
        <taxon>Dikarya</taxon>
        <taxon>Ascomycota</taxon>
        <taxon>Pezizomycotina</taxon>
        <taxon>Sordariomycetes</taxon>
        <taxon>Hypocreomycetidae</taxon>
        <taxon>Hypocreales</taxon>
        <taxon>Bionectriaceae</taxon>
        <taxon>Clonostachys</taxon>
    </lineage>
</organism>
<name>A0A0B7JX62_BIOOC</name>
<proteinExistence type="predicted"/>
<feature type="region of interest" description="Disordered" evidence="6">
    <location>
        <begin position="22"/>
        <end position="74"/>
    </location>
</feature>
<dbReference type="EMBL" id="CDPU01000015">
    <property type="protein sequence ID" value="CEO49658.1"/>
    <property type="molecule type" value="Genomic_DNA"/>
</dbReference>
<evidence type="ECO:0000256" key="2">
    <source>
        <dbReference type="ARBA" id="ARBA00022679"/>
    </source>
</evidence>
<dbReference type="GO" id="GO:0005524">
    <property type="term" value="F:ATP binding"/>
    <property type="evidence" value="ECO:0007669"/>
    <property type="project" value="UniProtKB-KW"/>
</dbReference>
<evidence type="ECO:0000256" key="4">
    <source>
        <dbReference type="ARBA" id="ARBA00022777"/>
    </source>
</evidence>
<evidence type="ECO:0000259" key="7">
    <source>
        <dbReference type="PROSITE" id="PS51158"/>
    </source>
</evidence>
<dbReference type="InterPro" id="IPR004166">
    <property type="entry name" value="a-kinase_dom"/>
</dbReference>
<dbReference type="SMART" id="SM00811">
    <property type="entry name" value="Alpha_kinase"/>
    <property type="match status" value="1"/>
</dbReference>
<dbReference type="Pfam" id="PF02816">
    <property type="entry name" value="Alpha_kinase"/>
    <property type="match status" value="1"/>
</dbReference>
<evidence type="ECO:0000313" key="8">
    <source>
        <dbReference type="EMBL" id="CEO49658.1"/>
    </source>
</evidence>
<dbReference type="PANTHER" id="PTHR45992:SF11">
    <property type="entry name" value="ALPHA-TYPE PROTEIN KINASE DOMAIN-CONTAINING PROTEIN"/>
    <property type="match status" value="1"/>
</dbReference>
<reference evidence="8" key="1">
    <citation type="submission" date="2015-01" db="EMBL/GenBank/DDBJ databases">
        <authorList>
            <person name="Durling Mikael"/>
        </authorList>
    </citation>
    <scope>NUCLEOTIDE SEQUENCE</scope>
</reference>